<dbReference type="AlphaFoldDB" id="A0A4Z2ILR4"/>
<accession>A0A4Z2ILR4</accession>
<evidence type="ECO:0000256" key="2">
    <source>
        <dbReference type="SAM" id="Phobius"/>
    </source>
</evidence>
<keyword evidence="4" id="KW-1185">Reference proteome</keyword>
<reference evidence="3 4" key="1">
    <citation type="submission" date="2019-03" db="EMBL/GenBank/DDBJ databases">
        <title>First draft genome of Liparis tanakae, snailfish: a comprehensive survey of snailfish specific genes.</title>
        <authorList>
            <person name="Kim W."/>
            <person name="Song I."/>
            <person name="Jeong J.-H."/>
            <person name="Kim D."/>
            <person name="Kim S."/>
            <person name="Ryu S."/>
            <person name="Song J.Y."/>
            <person name="Lee S.K."/>
        </authorList>
    </citation>
    <scope>NUCLEOTIDE SEQUENCE [LARGE SCALE GENOMIC DNA]</scope>
    <source>
        <tissue evidence="3">Muscle</tissue>
    </source>
</reference>
<organism evidence="3 4">
    <name type="scientific">Liparis tanakae</name>
    <name type="common">Tanaka's snailfish</name>
    <dbReference type="NCBI Taxonomy" id="230148"/>
    <lineage>
        <taxon>Eukaryota</taxon>
        <taxon>Metazoa</taxon>
        <taxon>Chordata</taxon>
        <taxon>Craniata</taxon>
        <taxon>Vertebrata</taxon>
        <taxon>Euteleostomi</taxon>
        <taxon>Actinopterygii</taxon>
        <taxon>Neopterygii</taxon>
        <taxon>Teleostei</taxon>
        <taxon>Neoteleostei</taxon>
        <taxon>Acanthomorphata</taxon>
        <taxon>Eupercaria</taxon>
        <taxon>Perciformes</taxon>
        <taxon>Cottioidei</taxon>
        <taxon>Cottales</taxon>
        <taxon>Liparidae</taxon>
        <taxon>Liparis</taxon>
    </lineage>
</organism>
<feature type="region of interest" description="Disordered" evidence="1">
    <location>
        <begin position="1"/>
        <end position="20"/>
    </location>
</feature>
<gene>
    <name evidence="3" type="ORF">EYF80_010648</name>
</gene>
<dbReference type="Proteomes" id="UP000314294">
    <property type="component" value="Unassembled WGS sequence"/>
</dbReference>
<feature type="transmembrane region" description="Helical" evidence="2">
    <location>
        <begin position="144"/>
        <end position="172"/>
    </location>
</feature>
<evidence type="ECO:0000313" key="3">
    <source>
        <dbReference type="EMBL" id="TNN78969.1"/>
    </source>
</evidence>
<comment type="caution">
    <text evidence="3">The sequence shown here is derived from an EMBL/GenBank/DDBJ whole genome shotgun (WGS) entry which is preliminary data.</text>
</comment>
<sequence>MPPVGERLRRHEPRADPPLGANEAFKCIKRENIWVVVKVQRDEIRLIKRLGKTPSGPELPAPRAPYCPLLLSCGKQRAEERSSTESTTSTLNHRGIAVKFSSKVFSRVHTQVKLLPPFHPHDSSCAAAVRLLGGVELLLLQDPLLALPAALLFLVLAAPLLQLSVLSIQVFFHLLMAPLELRGHGHVVKR</sequence>
<evidence type="ECO:0000313" key="4">
    <source>
        <dbReference type="Proteomes" id="UP000314294"/>
    </source>
</evidence>
<proteinExistence type="predicted"/>
<evidence type="ECO:0000256" key="1">
    <source>
        <dbReference type="SAM" id="MobiDB-lite"/>
    </source>
</evidence>
<name>A0A4Z2ILR4_9TELE</name>
<keyword evidence="2" id="KW-0472">Membrane</keyword>
<protein>
    <submittedName>
        <fullName evidence="3">Uncharacterized protein</fullName>
    </submittedName>
</protein>
<keyword evidence="2" id="KW-0812">Transmembrane</keyword>
<dbReference type="EMBL" id="SRLO01000068">
    <property type="protein sequence ID" value="TNN78969.1"/>
    <property type="molecule type" value="Genomic_DNA"/>
</dbReference>
<keyword evidence="2" id="KW-1133">Transmembrane helix</keyword>
<feature type="compositionally biased region" description="Basic and acidic residues" evidence="1">
    <location>
        <begin position="1"/>
        <end position="15"/>
    </location>
</feature>